<evidence type="ECO:0000256" key="2">
    <source>
        <dbReference type="ARBA" id="ARBA00005189"/>
    </source>
</evidence>
<keyword evidence="7" id="KW-0865">Zymogen</keyword>
<sequence length="260" mass="29775">MRERLYQTMIELTNGKWSSSLIRSFTQSKISKHMIPSYIKYFNISTQDTIQKSNDFTTLHDFFVRKVKEDSRPIDKGTTSIISPVDATIETFGDITEDGLFYVKQKTYTLQDMLGSEKIASSFQNGKYIVLYLSPAEYHRIHSPVDGKILRQYILGEKSYPVNKWGLQFGKQTISGNYRMLTELEMPNEKKCIHIKVGAMFVNSIELTNNSTVWNKGEEVGYFSFGSTVVMLFEADSVEFSSKVHPGKFVRMGENVANML</sequence>
<protein>
    <recommendedName>
        <fullName evidence="3">phosphatidylserine decarboxylase</fullName>
        <ecNumber evidence="3">4.1.1.65</ecNumber>
    </recommendedName>
</protein>
<evidence type="ECO:0000313" key="14">
    <source>
        <dbReference type="Proteomes" id="UP001152172"/>
    </source>
</evidence>
<dbReference type="PANTHER" id="PTHR10067:SF6">
    <property type="entry name" value="PHOSPHATIDYLSERINE DECARBOXYLASE PROENZYME, MITOCHONDRIAL"/>
    <property type="match status" value="1"/>
</dbReference>
<keyword evidence="6" id="KW-0443">Lipid metabolism</keyword>
<dbReference type="InterPro" id="IPR003817">
    <property type="entry name" value="PS_Dcarbxylase"/>
</dbReference>
<evidence type="ECO:0000256" key="8">
    <source>
        <dbReference type="ARBA" id="ARBA00023209"/>
    </source>
</evidence>
<gene>
    <name evidence="13" type="ORF">M9R61_16670</name>
</gene>
<dbReference type="GO" id="GO:0006646">
    <property type="term" value="P:phosphatidylethanolamine biosynthetic process"/>
    <property type="evidence" value="ECO:0007669"/>
    <property type="project" value="TreeGrafter"/>
</dbReference>
<accession>A0A9X3LBJ7</accession>
<evidence type="ECO:0000256" key="4">
    <source>
        <dbReference type="ARBA" id="ARBA00022516"/>
    </source>
</evidence>
<dbReference type="Proteomes" id="UP001152172">
    <property type="component" value="Unassembled WGS sequence"/>
</dbReference>
<dbReference type="GO" id="GO:0004609">
    <property type="term" value="F:phosphatidylserine decarboxylase activity"/>
    <property type="evidence" value="ECO:0007669"/>
    <property type="project" value="UniProtKB-EC"/>
</dbReference>
<dbReference type="PANTHER" id="PTHR10067">
    <property type="entry name" value="PHOSPHATIDYLSERINE DECARBOXYLASE"/>
    <property type="match status" value="1"/>
</dbReference>
<dbReference type="InterPro" id="IPR033177">
    <property type="entry name" value="PSD-B"/>
</dbReference>
<evidence type="ECO:0000256" key="1">
    <source>
        <dbReference type="ARBA" id="ARBA00001928"/>
    </source>
</evidence>
<dbReference type="NCBIfam" id="TIGR00163">
    <property type="entry name" value="PS_decarb"/>
    <property type="match status" value="1"/>
</dbReference>
<comment type="pathway">
    <text evidence="2">Lipid metabolism.</text>
</comment>
<evidence type="ECO:0000256" key="12">
    <source>
        <dbReference type="ARBA" id="ARBA00024326"/>
    </source>
</evidence>
<evidence type="ECO:0000313" key="13">
    <source>
        <dbReference type="EMBL" id="MCZ8534941.1"/>
    </source>
</evidence>
<dbReference type="AlphaFoldDB" id="A0A9X3LBJ7"/>
<comment type="pathway">
    <text evidence="12">Phospholipid metabolism; phosphatidylethanolamine biosynthesis.</text>
</comment>
<proteinExistence type="predicted"/>
<dbReference type="RefSeq" id="WP_269923000.1">
    <property type="nucleotide sequence ID" value="NZ_JAMKBI010000014.1"/>
</dbReference>
<reference evidence="13" key="1">
    <citation type="submission" date="2022-05" db="EMBL/GenBank/DDBJ databases">
        <authorList>
            <person name="Colautti A."/>
            <person name="Iacumin L."/>
        </authorList>
    </citation>
    <scope>NUCLEOTIDE SEQUENCE</scope>
    <source>
        <strain evidence="13">DSM 30747</strain>
    </source>
</reference>
<keyword evidence="5" id="KW-0210">Decarboxylase</keyword>
<evidence type="ECO:0000256" key="5">
    <source>
        <dbReference type="ARBA" id="ARBA00022793"/>
    </source>
</evidence>
<evidence type="ECO:0000256" key="6">
    <source>
        <dbReference type="ARBA" id="ARBA00023098"/>
    </source>
</evidence>
<comment type="caution">
    <text evidence="13">The sequence shown here is derived from an EMBL/GenBank/DDBJ whole genome shotgun (WGS) entry which is preliminary data.</text>
</comment>
<keyword evidence="14" id="KW-1185">Reference proteome</keyword>
<dbReference type="EMBL" id="JAMKBI010000014">
    <property type="protein sequence ID" value="MCZ8534941.1"/>
    <property type="molecule type" value="Genomic_DNA"/>
</dbReference>
<dbReference type="Pfam" id="PF02666">
    <property type="entry name" value="PS_Dcarbxylase"/>
    <property type="match status" value="1"/>
</dbReference>
<dbReference type="EC" id="4.1.1.65" evidence="3"/>
<evidence type="ECO:0000256" key="9">
    <source>
        <dbReference type="ARBA" id="ARBA00023239"/>
    </source>
</evidence>
<keyword evidence="8" id="KW-0594">Phospholipid biosynthesis</keyword>
<evidence type="ECO:0000256" key="11">
    <source>
        <dbReference type="ARBA" id="ARBA00023317"/>
    </source>
</evidence>
<keyword evidence="9 13" id="KW-0456">Lyase</keyword>
<name>A0A9X3LBJ7_9BACI</name>
<dbReference type="NCBIfam" id="NF002853">
    <property type="entry name" value="PRK03140.1"/>
    <property type="match status" value="1"/>
</dbReference>
<keyword evidence="10" id="KW-1208">Phospholipid metabolism</keyword>
<comment type="cofactor">
    <cofactor evidence="1">
        <name>pyruvate</name>
        <dbReference type="ChEBI" id="CHEBI:15361"/>
    </cofactor>
</comment>
<keyword evidence="11" id="KW-0670">Pyruvate</keyword>
<keyword evidence="4" id="KW-0444">Lipid biosynthesis</keyword>
<evidence type="ECO:0000256" key="3">
    <source>
        <dbReference type="ARBA" id="ARBA00012243"/>
    </source>
</evidence>
<evidence type="ECO:0000256" key="7">
    <source>
        <dbReference type="ARBA" id="ARBA00023145"/>
    </source>
</evidence>
<evidence type="ECO:0000256" key="10">
    <source>
        <dbReference type="ARBA" id="ARBA00023264"/>
    </source>
</evidence>
<organism evidence="13 14">
    <name type="scientific">Psychrobacillus psychrodurans</name>
    <dbReference type="NCBI Taxonomy" id="126157"/>
    <lineage>
        <taxon>Bacteria</taxon>
        <taxon>Bacillati</taxon>
        <taxon>Bacillota</taxon>
        <taxon>Bacilli</taxon>
        <taxon>Bacillales</taxon>
        <taxon>Bacillaceae</taxon>
        <taxon>Psychrobacillus</taxon>
    </lineage>
</organism>